<feature type="coiled-coil region" evidence="1">
    <location>
        <begin position="275"/>
        <end position="339"/>
    </location>
</feature>
<proteinExistence type="predicted"/>
<dbReference type="InterPro" id="IPR029327">
    <property type="entry name" value="HAUS4"/>
</dbReference>
<dbReference type="GeneID" id="101241083"/>
<dbReference type="InterPro" id="IPR026214">
    <property type="entry name" value="HAUS4_met"/>
</dbReference>
<evidence type="ECO:0000313" key="3">
    <source>
        <dbReference type="RefSeq" id="XP_065674825.1"/>
    </source>
</evidence>
<dbReference type="Proteomes" id="UP001652625">
    <property type="component" value="Chromosome 15"/>
</dbReference>
<sequence>MFEQIPGDLYPGLNQLCKKLSKYVDESGASLSLQEELDEAKKALYNVKTTYFQQHLLYNQLQDILLKNFYGYSDRNYTSSEEKKFFRMASERLGAVQARNFTNISLVKNDKHNRDTQLFGLSENDFTEESQKRKEIHQSLQQVLIPSIEKNLKQFCLELYKIFNPNNKDSEGLQLAKANQLPAFVSNEKQKLSDALKVINKQKKELNKIFNDNYKILDLSLHELQLKMSSKVIDSQEDAKQIAADWLATKCDYIILKIKVMTNHLYKETYTPETVEALMKIRKFLEEKITKTKDKIQKTKSALSMYQSVDIFNQLLNEYSDLTIEIENKKWALNELQRNKHR</sequence>
<reference evidence="3" key="1">
    <citation type="submission" date="2025-08" db="UniProtKB">
        <authorList>
            <consortium name="RefSeq"/>
        </authorList>
    </citation>
    <scope>IDENTIFICATION</scope>
</reference>
<protein>
    <submittedName>
        <fullName evidence="3">Uncharacterized protein LOC101241083 isoform X2</fullName>
    </submittedName>
</protein>
<dbReference type="RefSeq" id="XP_065674825.1">
    <property type="nucleotide sequence ID" value="XM_065818753.1"/>
</dbReference>
<keyword evidence="2" id="KW-1185">Reference proteome</keyword>
<dbReference type="Pfam" id="PF14735">
    <property type="entry name" value="HAUS4"/>
    <property type="match status" value="1"/>
</dbReference>
<evidence type="ECO:0000313" key="2">
    <source>
        <dbReference type="Proteomes" id="UP001652625"/>
    </source>
</evidence>
<dbReference type="PRINTS" id="PR02090">
    <property type="entry name" value="HAUSAUGMINL4"/>
</dbReference>
<keyword evidence="1" id="KW-0175">Coiled coil</keyword>
<evidence type="ECO:0000256" key="1">
    <source>
        <dbReference type="SAM" id="Coils"/>
    </source>
</evidence>
<dbReference type="PANTHER" id="PTHR16219">
    <property type="entry name" value="AUGMIN SUBUNIT 4 FAMILY MEMBER"/>
    <property type="match status" value="1"/>
</dbReference>
<gene>
    <name evidence="3" type="primary">LOC101241083</name>
</gene>
<name>A0ABM4DJY3_HYDVU</name>
<dbReference type="PANTHER" id="PTHR16219:SF1">
    <property type="entry name" value="HAUS AUGMIN-LIKE COMPLEX SUBUNIT 4"/>
    <property type="match status" value="1"/>
</dbReference>
<accession>A0ABM4DJY3</accession>
<organism evidence="2 3">
    <name type="scientific">Hydra vulgaris</name>
    <name type="common">Hydra</name>
    <name type="synonym">Hydra attenuata</name>
    <dbReference type="NCBI Taxonomy" id="6087"/>
    <lineage>
        <taxon>Eukaryota</taxon>
        <taxon>Metazoa</taxon>
        <taxon>Cnidaria</taxon>
        <taxon>Hydrozoa</taxon>
        <taxon>Hydroidolina</taxon>
        <taxon>Anthoathecata</taxon>
        <taxon>Aplanulata</taxon>
        <taxon>Hydridae</taxon>
        <taxon>Hydra</taxon>
    </lineage>
</organism>